<dbReference type="EMBL" id="CADCTX010000896">
    <property type="protein sequence ID" value="CAA9357614.1"/>
    <property type="molecule type" value="Genomic_DNA"/>
</dbReference>
<dbReference type="AlphaFoldDB" id="A0A6J4MF33"/>
<organism evidence="2">
    <name type="scientific">uncultured Gemmatimonadaceae bacterium</name>
    <dbReference type="NCBI Taxonomy" id="246130"/>
    <lineage>
        <taxon>Bacteria</taxon>
        <taxon>Pseudomonadati</taxon>
        <taxon>Gemmatimonadota</taxon>
        <taxon>Gemmatimonadia</taxon>
        <taxon>Gemmatimonadales</taxon>
        <taxon>Gemmatimonadaceae</taxon>
        <taxon>environmental samples</taxon>
    </lineage>
</organism>
<dbReference type="Pfam" id="PF14356">
    <property type="entry name" value="DUF4403"/>
    <property type="match status" value="1"/>
</dbReference>
<feature type="compositionally biased region" description="Pro residues" evidence="1">
    <location>
        <begin position="290"/>
        <end position="299"/>
    </location>
</feature>
<dbReference type="PROSITE" id="PS51257">
    <property type="entry name" value="PROKAR_LIPOPROTEIN"/>
    <property type="match status" value="1"/>
</dbReference>
<protein>
    <submittedName>
        <fullName evidence="2">Uncharacterized protein</fullName>
    </submittedName>
</protein>
<evidence type="ECO:0000313" key="2">
    <source>
        <dbReference type="EMBL" id="CAA9357614.1"/>
    </source>
</evidence>
<name>A0A6J4MF33_9BACT</name>
<feature type="region of interest" description="Disordered" evidence="1">
    <location>
        <begin position="284"/>
        <end position="305"/>
    </location>
</feature>
<gene>
    <name evidence="2" type="ORF">AVDCRST_MAG40-3259</name>
</gene>
<evidence type="ECO:0000256" key="1">
    <source>
        <dbReference type="SAM" id="MobiDB-lite"/>
    </source>
</evidence>
<reference evidence="2" key="1">
    <citation type="submission" date="2020-02" db="EMBL/GenBank/DDBJ databases">
        <authorList>
            <person name="Meier V. D."/>
        </authorList>
    </citation>
    <scope>NUCLEOTIDE SEQUENCE</scope>
    <source>
        <strain evidence="2">AVDCRST_MAG40</strain>
    </source>
</reference>
<proteinExistence type="predicted"/>
<accession>A0A6J4MF33</accession>
<dbReference type="InterPro" id="IPR025515">
    <property type="entry name" value="DUF4403"/>
</dbReference>
<sequence>MSGGSPRVRPTRRPAVSLLALTLALAGAGACDRGPSRVSALAADSLGGDVEVEALPPLPPSELDVPVAYDLAPAVAVLEAAVPRAFGNLDDRKQIPSRPNLSVAFSAERAPFAVKVRGPTATIATVVTYRAQGWYKARFAPDVSGSCGLRNEYAPRLRVALATTMRLDSDWSLHPRTRVTSVEPVSTDPRDRCLVTVAKFDVTERVVAAVRGQLEGKAALVDARLARTDVRRRVENWWGLLQRPMRIRDSLWLEIRPSTVRLGELAAEDGALVAPLTLTAAPRIISGPRPTTPPTPLPPLAAAER</sequence>
<feature type="non-terminal residue" evidence="2">
    <location>
        <position position="305"/>
    </location>
</feature>